<reference evidence="1 2" key="1">
    <citation type="submission" date="2019-02" db="EMBL/GenBank/DDBJ databases">
        <title>Deep-cultivation of Planctomycetes and their phenomic and genomic characterization uncovers novel biology.</title>
        <authorList>
            <person name="Wiegand S."/>
            <person name="Jogler M."/>
            <person name="Boedeker C."/>
            <person name="Pinto D."/>
            <person name="Vollmers J."/>
            <person name="Rivas-Marin E."/>
            <person name="Kohn T."/>
            <person name="Peeters S.H."/>
            <person name="Heuer A."/>
            <person name="Rast P."/>
            <person name="Oberbeckmann S."/>
            <person name="Bunk B."/>
            <person name="Jeske O."/>
            <person name="Meyerdierks A."/>
            <person name="Storesund J.E."/>
            <person name="Kallscheuer N."/>
            <person name="Luecker S."/>
            <person name="Lage O.M."/>
            <person name="Pohl T."/>
            <person name="Merkel B.J."/>
            <person name="Hornburger P."/>
            <person name="Mueller R.-W."/>
            <person name="Bruemmer F."/>
            <person name="Labrenz M."/>
            <person name="Spormann A.M."/>
            <person name="Op den Camp H."/>
            <person name="Overmann J."/>
            <person name="Amann R."/>
            <person name="Jetten M.S.M."/>
            <person name="Mascher T."/>
            <person name="Medema M.H."/>
            <person name="Devos D.P."/>
            <person name="Kaster A.-K."/>
            <person name="Ovreas L."/>
            <person name="Rohde M."/>
            <person name="Galperin M.Y."/>
            <person name="Jogler C."/>
        </authorList>
    </citation>
    <scope>NUCLEOTIDE SEQUENCE [LARGE SCALE GENOMIC DNA]</scope>
    <source>
        <strain evidence="1 2">HG66A1</strain>
    </source>
</reference>
<name>A0A517PT30_9PLAN</name>
<organism evidence="1 2">
    <name type="scientific">Gimesia chilikensis</name>
    <dbReference type="NCBI Taxonomy" id="2605989"/>
    <lineage>
        <taxon>Bacteria</taxon>
        <taxon>Pseudomonadati</taxon>
        <taxon>Planctomycetota</taxon>
        <taxon>Planctomycetia</taxon>
        <taxon>Planctomycetales</taxon>
        <taxon>Planctomycetaceae</taxon>
        <taxon>Gimesia</taxon>
    </lineage>
</organism>
<gene>
    <name evidence="1" type="ORF">HG66A1_43340</name>
</gene>
<evidence type="ECO:0000313" key="2">
    <source>
        <dbReference type="Proteomes" id="UP000320421"/>
    </source>
</evidence>
<protein>
    <submittedName>
        <fullName evidence="1">Uncharacterized protein</fullName>
    </submittedName>
</protein>
<dbReference type="EMBL" id="CP036266">
    <property type="protein sequence ID" value="QDT22526.1"/>
    <property type="molecule type" value="Genomic_DNA"/>
</dbReference>
<sequence>MVVAMSKSYYQVLLVELSTGIILDRQQEYQQGNDDDSRYYFETWQEAFVFSQEMTAKTPEIECLILNEDNEFVHVERNQRGYSEGKES</sequence>
<accession>A0A517PT30</accession>
<proteinExistence type="predicted"/>
<dbReference type="AlphaFoldDB" id="A0A517PT30"/>
<dbReference type="Proteomes" id="UP000320421">
    <property type="component" value="Chromosome"/>
</dbReference>
<evidence type="ECO:0000313" key="1">
    <source>
        <dbReference type="EMBL" id="QDT22526.1"/>
    </source>
</evidence>
<keyword evidence="2" id="KW-1185">Reference proteome</keyword>